<dbReference type="GO" id="GO:0005524">
    <property type="term" value="F:ATP binding"/>
    <property type="evidence" value="ECO:0007669"/>
    <property type="project" value="UniProtKB-UniRule"/>
</dbReference>
<evidence type="ECO:0000256" key="13">
    <source>
        <dbReference type="HAMAP-Rule" id="MF_00041"/>
    </source>
</evidence>
<dbReference type="InterPro" id="IPR015273">
    <property type="entry name" value="Cys-tRNA-synt_Ia_DALR"/>
</dbReference>
<dbReference type="PANTHER" id="PTHR10890:SF3">
    <property type="entry name" value="CYSTEINE--TRNA LIGASE, CYTOPLASMIC"/>
    <property type="match status" value="1"/>
</dbReference>
<keyword evidence="8 13" id="KW-0862">Zinc</keyword>
<dbReference type="Gene3D" id="3.40.50.620">
    <property type="entry name" value="HUPs"/>
    <property type="match status" value="1"/>
</dbReference>
<dbReference type="HAMAP" id="MF_00041">
    <property type="entry name" value="Cys_tRNA_synth"/>
    <property type="match status" value="1"/>
</dbReference>
<dbReference type="EC" id="6.1.1.16" evidence="13"/>
<dbReference type="Pfam" id="PF01406">
    <property type="entry name" value="tRNA-synt_1e"/>
    <property type="match status" value="1"/>
</dbReference>
<feature type="domain" description="Cysteinyl-tRNA synthetase class Ia DALR" evidence="14">
    <location>
        <begin position="330"/>
        <end position="397"/>
    </location>
</feature>
<keyword evidence="9 13" id="KW-0067">ATP-binding</keyword>
<dbReference type="InterPro" id="IPR056411">
    <property type="entry name" value="CysS_C"/>
</dbReference>
<evidence type="ECO:0000313" key="15">
    <source>
        <dbReference type="EMBL" id="CCQ49309.1"/>
    </source>
</evidence>
<evidence type="ECO:0000256" key="10">
    <source>
        <dbReference type="ARBA" id="ARBA00022917"/>
    </source>
</evidence>
<feature type="short sequence motif" description="'HIGH' region" evidence="13">
    <location>
        <begin position="6"/>
        <end position="16"/>
    </location>
</feature>
<dbReference type="AlphaFoldDB" id="T2I8Z1"/>
<feature type="short sequence motif" description="'KMSKS' region" evidence="13">
    <location>
        <begin position="247"/>
        <end position="251"/>
    </location>
</feature>
<organism evidence="15 16">
    <name type="scientific">Crocosphaera watsonii WH 8502</name>
    <dbReference type="NCBI Taxonomy" id="423474"/>
    <lineage>
        <taxon>Bacteria</taxon>
        <taxon>Bacillati</taxon>
        <taxon>Cyanobacteriota</taxon>
        <taxon>Cyanophyceae</taxon>
        <taxon>Oscillatoriophycideae</taxon>
        <taxon>Chroococcales</taxon>
        <taxon>Aphanothecaceae</taxon>
        <taxon>Crocosphaera</taxon>
    </lineage>
</organism>
<comment type="cofactor">
    <cofactor evidence="13">
        <name>Zn(2+)</name>
        <dbReference type="ChEBI" id="CHEBI:29105"/>
    </cofactor>
    <text evidence="13">Binds 1 zinc ion per subunit.</text>
</comment>
<dbReference type="InterPro" id="IPR015803">
    <property type="entry name" value="Cys-tRNA-ligase"/>
</dbReference>
<keyword evidence="4 13" id="KW-0963">Cytoplasm</keyword>
<gene>
    <name evidence="13" type="primary">cysS</name>
    <name evidence="15" type="ORF">CWATWH8502_3522</name>
</gene>
<dbReference type="Proteomes" id="UP000018348">
    <property type="component" value="Unassembled WGS sequence"/>
</dbReference>
<sequence>MYCCGVTVYDYCHLGHARSYIIWDMVRRYLKWRGYEVTYVQNFTDIDDKILRRAQEQGVSMADISERFIEAYFEDIRPLNVMDADEYPRVTDNISGIQQLIEVLLEKNYAYAADGDVYFHVEAFEQYGKLSGRSQSMMQAGASGRVAVSDPTNSHKKHPSDFALWKSAKPEEPAWDSPWGEGRPGWHIECSAMVRGLLGETIDIHGGGGDLVFPHHENEIAQSEAANGKPLAKYWVHNGMVTVNGEKMSKSLGNFTTIRELLNRPLEPMVIRLFVLQAHYRKPLDFTEEAISSATNGWQTLQQGLLFGEKYGNRLGWEKNQELDSAVIEQFKATVDDDFNSPGGLAVLFELAKNLRREGNLLTHEGKITTDGEDLQRQWQTLVHLAGILGLEAKSEVGSEDTNNFDQAEITKLIQQRNAARKVKDYAESDRIREQLQEMGITLIDQPNGETSIVYSS</sequence>
<evidence type="ECO:0000256" key="9">
    <source>
        <dbReference type="ARBA" id="ARBA00022840"/>
    </source>
</evidence>
<evidence type="ECO:0000259" key="14">
    <source>
        <dbReference type="SMART" id="SM00840"/>
    </source>
</evidence>
<dbReference type="InterPro" id="IPR009080">
    <property type="entry name" value="tRNAsynth_Ia_anticodon-bd"/>
</dbReference>
<protein>
    <recommendedName>
        <fullName evidence="13">Cysteine--tRNA ligase</fullName>
        <ecNumber evidence="13">6.1.1.16</ecNumber>
    </recommendedName>
    <alternativeName>
        <fullName evidence="13">Cysteinyl-tRNA synthetase</fullName>
        <shortName evidence="13">CysRS</shortName>
    </alternativeName>
</protein>
<feature type="binding site" evidence="13">
    <location>
        <position position="219"/>
    </location>
    <ligand>
        <name>Zn(2+)</name>
        <dbReference type="ChEBI" id="CHEBI:29105"/>
    </ligand>
</feature>
<keyword evidence="10 13" id="KW-0648">Protein biosynthesis</keyword>
<dbReference type="Pfam" id="PF23493">
    <property type="entry name" value="CysS_C"/>
    <property type="match status" value="1"/>
</dbReference>
<evidence type="ECO:0000256" key="3">
    <source>
        <dbReference type="ARBA" id="ARBA00011245"/>
    </source>
</evidence>
<dbReference type="SMART" id="SM00840">
    <property type="entry name" value="DALR_2"/>
    <property type="match status" value="1"/>
</dbReference>
<feature type="binding site" evidence="13">
    <location>
        <position position="190"/>
    </location>
    <ligand>
        <name>Zn(2+)</name>
        <dbReference type="ChEBI" id="CHEBI:29105"/>
    </ligand>
</feature>
<dbReference type="InterPro" id="IPR032678">
    <property type="entry name" value="tRNA-synt_1_cat_dom"/>
</dbReference>
<evidence type="ECO:0000256" key="12">
    <source>
        <dbReference type="ARBA" id="ARBA00047398"/>
    </source>
</evidence>
<dbReference type="GO" id="GO:0004817">
    <property type="term" value="F:cysteine-tRNA ligase activity"/>
    <property type="evidence" value="ECO:0007669"/>
    <property type="project" value="UniProtKB-UniRule"/>
</dbReference>
<dbReference type="Pfam" id="PF09190">
    <property type="entry name" value="DALR_2"/>
    <property type="match status" value="1"/>
</dbReference>
<keyword evidence="11 13" id="KW-0030">Aminoacyl-tRNA synthetase</keyword>
<dbReference type="SUPFAM" id="SSF47323">
    <property type="entry name" value="Anticodon-binding domain of a subclass of class I aminoacyl-tRNA synthetases"/>
    <property type="match status" value="1"/>
</dbReference>
<evidence type="ECO:0000256" key="6">
    <source>
        <dbReference type="ARBA" id="ARBA00022723"/>
    </source>
</evidence>
<name>T2I8Z1_CROWT</name>
<keyword evidence="6 13" id="KW-0479">Metal-binding</keyword>
<dbReference type="FunFam" id="3.40.50.620:FF:000009">
    <property type="entry name" value="Cysteine--tRNA ligase"/>
    <property type="match status" value="1"/>
</dbReference>
<evidence type="ECO:0000256" key="11">
    <source>
        <dbReference type="ARBA" id="ARBA00023146"/>
    </source>
</evidence>
<proteinExistence type="inferred from homology"/>
<evidence type="ECO:0000313" key="16">
    <source>
        <dbReference type="Proteomes" id="UP000018348"/>
    </source>
</evidence>
<dbReference type="EMBL" id="CAQK01000112">
    <property type="protein sequence ID" value="CCQ49309.1"/>
    <property type="molecule type" value="Genomic_DNA"/>
</dbReference>
<evidence type="ECO:0000256" key="5">
    <source>
        <dbReference type="ARBA" id="ARBA00022598"/>
    </source>
</evidence>
<evidence type="ECO:0000256" key="7">
    <source>
        <dbReference type="ARBA" id="ARBA00022741"/>
    </source>
</evidence>
<feature type="binding site" evidence="13">
    <location>
        <position position="250"/>
    </location>
    <ligand>
        <name>ATP</name>
        <dbReference type="ChEBI" id="CHEBI:30616"/>
    </ligand>
</feature>
<keyword evidence="5 13" id="KW-0436">Ligase</keyword>
<accession>T2I8Z1</accession>
<dbReference type="InterPro" id="IPR024909">
    <property type="entry name" value="Cys-tRNA/MSH_ligase"/>
</dbReference>
<dbReference type="PRINTS" id="PR00983">
    <property type="entry name" value="TRNASYNTHCYS"/>
</dbReference>
<keyword evidence="7 13" id="KW-0547">Nucleotide-binding</keyword>
<comment type="catalytic activity">
    <reaction evidence="12 13">
        <text>tRNA(Cys) + L-cysteine + ATP = L-cysteinyl-tRNA(Cys) + AMP + diphosphate</text>
        <dbReference type="Rhea" id="RHEA:17773"/>
        <dbReference type="Rhea" id="RHEA-COMP:9661"/>
        <dbReference type="Rhea" id="RHEA-COMP:9679"/>
        <dbReference type="ChEBI" id="CHEBI:30616"/>
        <dbReference type="ChEBI" id="CHEBI:33019"/>
        <dbReference type="ChEBI" id="CHEBI:35235"/>
        <dbReference type="ChEBI" id="CHEBI:78442"/>
        <dbReference type="ChEBI" id="CHEBI:78517"/>
        <dbReference type="ChEBI" id="CHEBI:456215"/>
        <dbReference type="EC" id="6.1.1.16"/>
    </reaction>
</comment>
<reference evidence="15 16" key="2">
    <citation type="submission" date="2013-09" db="EMBL/GenBank/DDBJ databases">
        <title>Whole genome comparison of six Crocosphaera watsonii strains with differing phenotypes.</title>
        <authorList>
            <person name="Bench S.R."/>
            <person name="Heller P."/>
            <person name="Frank I."/>
            <person name="Arciniega M."/>
            <person name="Shilova I.N."/>
            <person name="Zehr J.P."/>
        </authorList>
    </citation>
    <scope>NUCLEOTIDE SEQUENCE [LARGE SCALE GENOMIC DNA]</scope>
    <source>
        <strain evidence="15 16">WH 8502</strain>
    </source>
</reference>
<evidence type="ECO:0000256" key="8">
    <source>
        <dbReference type="ARBA" id="ARBA00022833"/>
    </source>
</evidence>
<dbReference type="CDD" id="cd00672">
    <property type="entry name" value="CysRS_core"/>
    <property type="match status" value="1"/>
</dbReference>
<dbReference type="Gene3D" id="1.20.120.1910">
    <property type="entry name" value="Cysteine-tRNA ligase, C-terminal anti-codon recognition domain"/>
    <property type="match status" value="1"/>
</dbReference>
<dbReference type="NCBIfam" id="TIGR00435">
    <property type="entry name" value="cysS"/>
    <property type="match status" value="1"/>
</dbReference>
<dbReference type="GO" id="GO:0006423">
    <property type="term" value="P:cysteinyl-tRNA aminoacylation"/>
    <property type="evidence" value="ECO:0007669"/>
    <property type="project" value="UniProtKB-UniRule"/>
</dbReference>
<feature type="binding site" evidence="13">
    <location>
        <position position="4"/>
    </location>
    <ligand>
        <name>Zn(2+)</name>
        <dbReference type="ChEBI" id="CHEBI:29105"/>
    </ligand>
</feature>
<comment type="subcellular location">
    <subcellularLocation>
        <location evidence="1 13">Cytoplasm</location>
    </subcellularLocation>
</comment>
<dbReference type="GO" id="GO:0005829">
    <property type="term" value="C:cytosol"/>
    <property type="evidence" value="ECO:0007669"/>
    <property type="project" value="TreeGrafter"/>
</dbReference>
<dbReference type="GO" id="GO:0008270">
    <property type="term" value="F:zinc ion binding"/>
    <property type="evidence" value="ECO:0007669"/>
    <property type="project" value="UniProtKB-UniRule"/>
</dbReference>
<comment type="similarity">
    <text evidence="2 13">Belongs to the class-I aminoacyl-tRNA synthetase family.</text>
</comment>
<reference evidence="15 16" key="1">
    <citation type="submission" date="2013-01" db="EMBL/GenBank/DDBJ databases">
        <authorList>
            <person name="Bench S."/>
        </authorList>
    </citation>
    <scope>NUCLEOTIDE SEQUENCE [LARGE SCALE GENOMIC DNA]</scope>
    <source>
        <strain evidence="15 16">WH 8502</strain>
    </source>
</reference>
<evidence type="ECO:0000256" key="4">
    <source>
        <dbReference type="ARBA" id="ARBA00022490"/>
    </source>
</evidence>
<comment type="caution">
    <text evidence="15">The sequence shown here is derived from an EMBL/GenBank/DDBJ whole genome shotgun (WGS) entry which is preliminary data.</text>
</comment>
<dbReference type="PANTHER" id="PTHR10890">
    <property type="entry name" value="CYSTEINYL-TRNA SYNTHETASE"/>
    <property type="match status" value="1"/>
</dbReference>
<evidence type="ECO:0000256" key="1">
    <source>
        <dbReference type="ARBA" id="ARBA00004496"/>
    </source>
</evidence>
<evidence type="ECO:0000256" key="2">
    <source>
        <dbReference type="ARBA" id="ARBA00005594"/>
    </source>
</evidence>
<dbReference type="InterPro" id="IPR014729">
    <property type="entry name" value="Rossmann-like_a/b/a_fold"/>
</dbReference>
<feature type="binding site" evidence="13">
    <location>
        <position position="215"/>
    </location>
    <ligand>
        <name>Zn(2+)</name>
        <dbReference type="ChEBI" id="CHEBI:29105"/>
    </ligand>
</feature>
<dbReference type="SUPFAM" id="SSF52374">
    <property type="entry name" value="Nucleotidylyl transferase"/>
    <property type="match status" value="1"/>
</dbReference>
<comment type="subunit">
    <text evidence="3 13">Monomer.</text>
</comment>